<feature type="domain" description="DNA methylase N-4/N-6" evidence="7">
    <location>
        <begin position="61"/>
        <end position="386"/>
    </location>
</feature>
<comment type="caution">
    <text evidence="8">The sequence shown here is derived from an EMBL/GenBank/DDBJ whole genome shotgun (WGS) entry which is preliminary data.</text>
</comment>
<organism evidence="8 9">
    <name type="scientific">Longimonas halophila</name>
    <dbReference type="NCBI Taxonomy" id="1469170"/>
    <lineage>
        <taxon>Bacteria</taxon>
        <taxon>Pseudomonadati</taxon>
        <taxon>Rhodothermota</taxon>
        <taxon>Rhodothermia</taxon>
        <taxon>Rhodothermales</taxon>
        <taxon>Salisaetaceae</taxon>
        <taxon>Longimonas</taxon>
    </lineage>
</organism>
<dbReference type="OrthoDB" id="9800801at2"/>
<accession>A0A2H3NLC3</accession>
<protein>
    <recommendedName>
        <fullName evidence="2">site-specific DNA-methyltransferase (adenine-specific)</fullName>
        <ecNumber evidence="2">2.1.1.72</ecNumber>
    </recommendedName>
</protein>
<evidence type="ECO:0000256" key="4">
    <source>
        <dbReference type="ARBA" id="ARBA00022679"/>
    </source>
</evidence>
<dbReference type="PROSITE" id="PS00092">
    <property type="entry name" value="N6_MTASE"/>
    <property type="match status" value="1"/>
</dbReference>
<keyword evidence="5" id="KW-0949">S-adenosyl-L-methionine</keyword>
<evidence type="ECO:0000256" key="5">
    <source>
        <dbReference type="ARBA" id="ARBA00022691"/>
    </source>
</evidence>
<dbReference type="Gene3D" id="3.40.50.150">
    <property type="entry name" value="Vaccinia Virus protein VP39"/>
    <property type="match status" value="1"/>
</dbReference>
<dbReference type="GO" id="GO:0003677">
    <property type="term" value="F:DNA binding"/>
    <property type="evidence" value="ECO:0007669"/>
    <property type="project" value="InterPro"/>
</dbReference>
<evidence type="ECO:0000256" key="2">
    <source>
        <dbReference type="ARBA" id="ARBA00011900"/>
    </source>
</evidence>
<dbReference type="GO" id="GO:0032259">
    <property type="term" value="P:methylation"/>
    <property type="evidence" value="ECO:0007669"/>
    <property type="project" value="UniProtKB-KW"/>
</dbReference>
<keyword evidence="9" id="KW-1185">Reference proteome</keyword>
<dbReference type="AlphaFoldDB" id="A0A2H3NLC3"/>
<dbReference type="RefSeq" id="WP_098062174.1">
    <property type="nucleotide sequence ID" value="NZ_PDEP01000007.1"/>
</dbReference>
<proteinExistence type="inferred from homology"/>
<evidence type="ECO:0000313" key="8">
    <source>
        <dbReference type="EMBL" id="PEN06649.1"/>
    </source>
</evidence>
<dbReference type="SUPFAM" id="SSF53335">
    <property type="entry name" value="S-adenosyl-L-methionine-dependent methyltransferases"/>
    <property type="match status" value="1"/>
</dbReference>
<dbReference type="InterPro" id="IPR029063">
    <property type="entry name" value="SAM-dependent_MTases_sf"/>
</dbReference>
<name>A0A2H3NLC3_9BACT</name>
<comment type="catalytic activity">
    <reaction evidence="6">
        <text>a 2'-deoxyadenosine in DNA + S-adenosyl-L-methionine = an N(6)-methyl-2'-deoxyadenosine in DNA + S-adenosyl-L-homocysteine + H(+)</text>
        <dbReference type="Rhea" id="RHEA:15197"/>
        <dbReference type="Rhea" id="RHEA-COMP:12418"/>
        <dbReference type="Rhea" id="RHEA-COMP:12419"/>
        <dbReference type="ChEBI" id="CHEBI:15378"/>
        <dbReference type="ChEBI" id="CHEBI:57856"/>
        <dbReference type="ChEBI" id="CHEBI:59789"/>
        <dbReference type="ChEBI" id="CHEBI:90615"/>
        <dbReference type="ChEBI" id="CHEBI:90616"/>
        <dbReference type="EC" id="2.1.1.72"/>
    </reaction>
</comment>
<evidence type="ECO:0000256" key="6">
    <source>
        <dbReference type="ARBA" id="ARBA00047942"/>
    </source>
</evidence>
<keyword evidence="4 8" id="KW-0808">Transferase</keyword>
<evidence type="ECO:0000313" key="9">
    <source>
        <dbReference type="Proteomes" id="UP000221024"/>
    </source>
</evidence>
<evidence type="ECO:0000256" key="1">
    <source>
        <dbReference type="ARBA" id="ARBA00006594"/>
    </source>
</evidence>
<dbReference type="EC" id="2.1.1.72" evidence="2"/>
<keyword evidence="3 8" id="KW-0489">Methyltransferase</keyword>
<sequence length="596" mass="67155">MPALNWIGKDAVRSHHQEVPFRLLREDADRAVGDPDADNLLVQGDNLIALKALLPYYAGQVKCVYIDPPYNTGNEGWAYNDNVNSPQMRRWLGETVGKEAEDLSRHDKWLCMMYPRVMLLHELLAADGSFWMSIDDNEVHHARALLDEIFGRKNFVASVIWQKVYSPKNSANYFSEDHDYVLVYAKDKENWDRNLLPRTEEQDSAYINPDNDLRGKWKPSDLSARNPYKHGTYSITTPSGREIEGPPTGRYWSISKEKLERLDANNQIWWGKEGDSIPQLKRFLSDVQDGLVPQTLWTYDEVGHTQEAKKELVEICDFDSSGDVFVTPKPTRLIERILEIATDPGDLVLDSFAGTGTTGHAVLKKNAADGYDRRFILVELEEDVAENVTLQRLKRATEGYEYEGTEKTTLMEKEIQVRELKKGNEIYAESEAIKQENEDDYDTISRSMDDGVFTLTGKIKVTDRKEGLGSGMRYATLGPVLMDANGTVRRDVAYNDLARHIHYAETGAPLPADADMNPPLVSQHDGMAIYLLYNGVLGDARPEGGNVLTRSVLNDLPTNGTSGPKIVYGVACRVSETACNQHGVIFRQIPYDVRSA</sequence>
<comment type="similarity">
    <text evidence="1">Belongs to the N(4)/N(6)-methyltransferase family.</text>
</comment>
<dbReference type="Pfam" id="PF01555">
    <property type="entry name" value="N6_N4_Mtase"/>
    <property type="match status" value="1"/>
</dbReference>
<dbReference type="EMBL" id="PDEP01000007">
    <property type="protein sequence ID" value="PEN06649.1"/>
    <property type="molecule type" value="Genomic_DNA"/>
</dbReference>
<gene>
    <name evidence="8" type="ORF">CRI93_08350</name>
</gene>
<evidence type="ECO:0000259" key="7">
    <source>
        <dbReference type="Pfam" id="PF01555"/>
    </source>
</evidence>
<dbReference type="InterPro" id="IPR002941">
    <property type="entry name" value="DNA_methylase_N4/N6"/>
</dbReference>
<dbReference type="PRINTS" id="PR00506">
    <property type="entry name" value="D21N6MTFRASE"/>
</dbReference>
<dbReference type="InterPro" id="IPR002052">
    <property type="entry name" value="DNA_methylase_N6_adenine_CS"/>
</dbReference>
<dbReference type="InterPro" id="IPR002295">
    <property type="entry name" value="N4/N6-MTase_EcoPI_Mod-like"/>
</dbReference>
<evidence type="ECO:0000256" key="3">
    <source>
        <dbReference type="ARBA" id="ARBA00022603"/>
    </source>
</evidence>
<dbReference type="GO" id="GO:0008170">
    <property type="term" value="F:N-methyltransferase activity"/>
    <property type="evidence" value="ECO:0007669"/>
    <property type="project" value="InterPro"/>
</dbReference>
<reference evidence="8 9" key="1">
    <citation type="submission" date="2017-10" db="EMBL/GenBank/DDBJ databases">
        <title>Draft genome of Longimonas halophila.</title>
        <authorList>
            <person name="Goh K.M."/>
            <person name="Shamsir M.S."/>
            <person name="Lim S.W."/>
        </authorList>
    </citation>
    <scope>NUCLEOTIDE SEQUENCE [LARGE SCALE GENOMIC DNA]</scope>
    <source>
        <strain evidence="8 9">KCTC 42399</strain>
    </source>
</reference>
<dbReference type="Proteomes" id="UP000221024">
    <property type="component" value="Unassembled WGS sequence"/>
</dbReference>
<dbReference type="GO" id="GO:0009007">
    <property type="term" value="F:site-specific DNA-methyltransferase (adenine-specific) activity"/>
    <property type="evidence" value="ECO:0007669"/>
    <property type="project" value="UniProtKB-EC"/>
</dbReference>